<dbReference type="GO" id="GO:0005737">
    <property type="term" value="C:cytoplasm"/>
    <property type="evidence" value="ECO:0007669"/>
    <property type="project" value="InterPro"/>
</dbReference>
<dbReference type="GO" id="GO:0008033">
    <property type="term" value="P:tRNA processing"/>
    <property type="evidence" value="ECO:0007669"/>
    <property type="project" value="UniProtKB-KW"/>
</dbReference>
<accession>X0T8F4</accession>
<feature type="domain" description="tRNA(Ile)-lysidine/2-thiocytidine synthase N-terminal" evidence="5">
    <location>
        <begin position="2"/>
        <end position="51"/>
    </location>
</feature>
<keyword evidence="4" id="KW-0067">ATP-binding</keyword>
<evidence type="ECO:0000256" key="2">
    <source>
        <dbReference type="ARBA" id="ARBA00022694"/>
    </source>
</evidence>
<comment type="caution">
    <text evidence="6">The sequence shown here is derived from an EMBL/GenBank/DDBJ whole genome shotgun (WGS) entry which is preliminary data.</text>
</comment>
<evidence type="ECO:0000256" key="3">
    <source>
        <dbReference type="ARBA" id="ARBA00022741"/>
    </source>
</evidence>
<evidence type="ECO:0000259" key="5">
    <source>
        <dbReference type="Pfam" id="PF01171"/>
    </source>
</evidence>
<dbReference type="InterPro" id="IPR012094">
    <property type="entry name" value="tRNA_Ile_lys_synt"/>
</dbReference>
<feature type="non-terminal residue" evidence="6">
    <location>
        <position position="1"/>
    </location>
</feature>
<dbReference type="PANTHER" id="PTHR43033">
    <property type="entry name" value="TRNA(ILE)-LYSIDINE SYNTHASE-RELATED"/>
    <property type="match status" value="1"/>
</dbReference>
<dbReference type="InterPro" id="IPR011063">
    <property type="entry name" value="TilS/TtcA_N"/>
</dbReference>
<organism evidence="6">
    <name type="scientific">marine sediment metagenome</name>
    <dbReference type="NCBI Taxonomy" id="412755"/>
    <lineage>
        <taxon>unclassified sequences</taxon>
        <taxon>metagenomes</taxon>
        <taxon>ecological metagenomes</taxon>
    </lineage>
</organism>
<dbReference type="PANTHER" id="PTHR43033:SF1">
    <property type="entry name" value="TRNA(ILE)-LYSIDINE SYNTHASE-RELATED"/>
    <property type="match status" value="1"/>
</dbReference>
<dbReference type="Pfam" id="PF01171">
    <property type="entry name" value="ATP_bind_3"/>
    <property type="match status" value="1"/>
</dbReference>
<feature type="non-terminal residue" evidence="6">
    <location>
        <position position="199"/>
    </location>
</feature>
<evidence type="ECO:0000256" key="4">
    <source>
        <dbReference type="ARBA" id="ARBA00022840"/>
    </source>
</evidence>
<dbReference type="SUPFAM" id="SSF82829">
    <property type="entry name" value="MesJ substrate recognition domain-like"/>
    <property type="match status" value="1"/>
</dbReference>
<dbReference type="AlphaFoldDB" id="X0T8F4"/>
<dbReference type="SUPFAM" id="SSF52402">
    <property type="entry name" value="Adenine nucleotide alpha hydrolases-like"/>
    <property type="match status" value="1"/>
</dbReference>
<gene>
    <name evidence="6" type="ORF">S01H1_22512</name>
</gene>
<dbReference type="Gene3D" id="3.40.50.620">
    <property type="entry name" value="HUPs"/>
    <property type="match status" value="1"/>
</dbReference>
<dbReference type="GO" id="GO:0005524">
    <property type="term" value="F:ATP binding"/>
    <property type="evidence" value="ECO:0007669"/>
    <property type="project" value="UniProtKB-KW"/>
</dbReference>
<dbReference type="InterPro" id="IPR014729">
    <property type="entry name" value="Rossmann-like_a/b/a_fold"/>
</dbReference>
<proteinExistence type="predicted"/>
<keyword evidence="3" id="KW-0547">Nucleotide-binding</keyword>
<evidence type="ECO:0000256" key="1">
    <source>
        <dbReference type="ARBA" id="ARBA00022598"/>
    </source>
</evidence>
<sequence>LSGIPAVRGRIIRPLIEIFHKEVEEYCEINNLKFCVDSSNNDTSFLRNRIRLDLLPLLSQEYNLQISKILWQMSKNLREDADFIREKGEKEFGKVLRKERENKNQRWLVLDREKLFRLHPALQKRVLREGIRRIKGNLKEIGSDHLDSVLDLDGKRGTKQLSLPDNLVIQKQYEDFLIKKGESKNIPFVRYLVIPGKTD</sequence>
<protein>
    <recommendedName>
        <fullName evidence="5">tRNA(Ile)-lysidine/2-thiocytidine synthase N-terminal domain-containing protein</fullName>
    </recommendedName>
</protein>
<name>X0T8F4_9ZZZZ</name>
<dbReference type="GO" id="GO:0016879">
    <property type="term" value="F:ligase activity, forming carbon-nitrogen bonds"/>
    <property type="evidence" value="ECO:0007669"/>
    <property type="project" value="InterPro"/>
</dbReference>
<reference evidence="6" key="1">
    <citation type="journal article" date="2014" name="Front. Microbiol.">
        <title>High frequency of phylogenetically diverse reductive dehalogenase-homologous genes in deep subseafloor sedimentary metagenomes.</title>
        <authorList>
            <person name="Kawai M."/>
            <person name="Futagami T."/>
            <person name="Toyoda A."/>
            <person name="Takaki Y."/>
            <person name="Nishi S."/>
            <person name="Hori S."/>
            <person name="Arai W."/>
            <person name="Tsubouchi T."/>
            <person name="Morono Y."/>
            <person name="Uchiyama I."/>
            <person name="Ito T."/>
            <person name="Fujiyama A."/>
            <person name="Inagaki F."/>
            <person name="Takami H."/>
        </authorList>
    </citation>
    <scope>NUCLEOTIDE SEQUENCE</scope>
    <source>
        <strain evidence="6">Expedition CK06-06</strain>
    </source>
</reference>
<evidence type="ECO:0000313" key="6">
    <source>
        <dbReference type="EMBL" id="GAF89464.1"/>
    </source>
</evidence>
<dbReference type="Gene3D" id="1.20.59.20">
    <property type="match status" value="1"/>
</dbReference>
<dbReference type="EMBL" id="BARS01012719">
    <property type="protein sequence ID" value="GAF89464.1"/>
    <property type="molecule type" value="Genomic_DNA"/>
</dbReference>
<keyword evidence="2" id="KW-0819">tRNA processing</keyword>
<keyword evidence="1" id="KW-0436">Ligase</keyword>